<feature type="transmembrane region" description="Helical" evidence="1">
    <location>
        <begin position="123"/>
        <end position="146"/>
    </location>
</feature>
<dbReference type="PANTHER" id="PTHR37992:SF1">
    <property type="entry name" value="DUF1774-DOMAIN-CONTAINING PROTEIN"/>
    <property type="match status" value="1"/>
</dbReference>
<protein>
    <submittedName>
        <fullName evidence="2">Uncharacterized protein</fullName>
    </submittedName>
</protein>
<feature type="transmembrane region" description="Helical" evidence="1">
    <location>
        <begin position="167"/>
        <end position="191"/>
    </location>
</feature>
<organism evidence="2 3">
    <name type="scientific">Thelephora terrestris</name>
    <dbReference type="NCBI Taxonomy" id="56493"/>
    <lineage>
        <taxon>Eukaryota</taxon>
        <taxon>Fungi</taxon>
        <taxon>Dikarya</taxon>
        <taxon>Basidiomycota</taxon>
        <taxon>Agaricomycotina</taxon>
        <taxon>Agaricomycetes</taxon>
        <taxon>Thelephorales</taxon>
        <taxon>Thelephoraceae</taxon>
        <taxon>Thelephora</taxon>
    </lineage>
</organism>
<evidence type="ECO:0000313" key="2">
    <source>
        <dbReference type="EMBL" id="KAF9792743.1"/>
    </source>
</evidence>
<keyword evidence="1" id="KW-0812">Transmembrane</keyword>
<dbReference type="InterPro" id="IPR013920">
    <property type="entry name" value="DUF1774_fun"/>
</dbReference>
<feature type="transmembrane region" description="Helical" evidence="1">
    <location>
        <begin position="20"/>
        <end position="45"/>
    </location>
</feature>
<dbReference type="OrthoDB" id="3342455at2759"/>
<feature type="transmembrane region" description="Helical" evidence="1">
    <location>
        <begin position="203"/>
        <end position="222"/>
    </location>
</feature>
<feature type="transmembrane region" description="Helical" evidence="1">
    <location>
        <begin position="65"/>
        <end position="88"/>
    </location>
</feature>
<feature type="transmembrane region" description="Helical" evidence="1">
    <location>
        <begin position="227"/>
        <end position="244"/>
    </location>
</feature>
<keyword evidence="3" id="KW-1185">Reference proteome</keyword>
<reference evidence="2" key="2">
    <citation type="submission" date="2020-11" db="EMBL/GenBank/DDBJ databases">
        <authorList>
            <consortium name="DOE Joint Genome Institute"/>
            <person name="Kuo A."/>
            <person name="Miyauchi S."/>
            <person name="Kiss E."/>
            <person name="Drula E."/>
            <person name="Kohler A."/>
            <person name="Sanchez-Garcia M."/>
            <person name="Andreopoulos B."/>
            <person name="Barry K.W."/>
            <person name="Bonito G."/>
            <person name="Buee M."/>
            <person name="Carver A."/>
            <person name="Chen C."/>
            <person name="Cichocki N."/>
            <person name="Clum A."/>
            <person name="Culley D."/>
            <person name="Crous P.W."/>
            <person name="Fauchery L."/>
            <person name="Girlanda M."/>
            <person name="Hayes R."/>
            <person name="Keri Z."/>
            <person name="Labutti K."/>
            <person name="Lipzen A."/>
            <person name="Lombard V."/>
            <person name="Magnuson J."/>
            <person name="Maillard F."/>
            <person name="Morin E."/>
            <person name="Murat C."/>
            <person name="Nolan M."/>
            <person name="Ohm R."/>
            <person name="Pangilinan J."/>
            <person name="Pereira M."/>
            <person name="Perotto S."/>
            <person name="Peter M."/>
            <person name="Riley R."/>
            <person name="Sitrit Y."/>
            <person name="Stielow B."/>
            <person name="Szollosi G."/>
            <person name="Zifcakova L."/>
            <person name="Stursova M."/>
            <person name="Spatafora J.W."/>
            <person name="Tedersoo L."/>
            <person name="Vaario L.-M."/>
            <person name="Yamada A."/>
            <person name="Yan M."/>
            <person name="Wang P."/>
            <person name="Xu J."/>
            <person name="Bruns T."/>
            <person name="Baldrian P."/>
            <person name="Vilgalys R."/>
            <person name="Henrissat B."/>
            <person name="Grigoriev I.V."/>
            <person name="Hibbett D."/>
            <person name="Nagy L.G."/>
            <person name="Martin F.M."/>
        </authorList>
    </citation>
    <scope>NUCLEOTIDE SEQUENCE</scope>
    <source>
        <strain evidence="2">UH-Tt-Lm1</strain>
    </source>
</reference>
<proteinExistence type="predicted"/>
<accession>A0A9P6HR41</accession>
<sequence length="292" mass="33056">MQTNLPIDTSDPRVRDYLTLVRLQVLTPLSLAANIVTILICSIVVNPSIREVEQKYPSSISPHPWLIAIYILLLYVGQLGYCLLLVLAQKQQTKETIIKGVGYPLVLANFVMAAWAITWVFEWFIASTILLGILVVLLIYPNVAILTTHPPELKKRPFDVAFIHAPLRFFLVLPLTVMFPYSLFVTLGLTWKPNHPEHSTDDQWIGFGVMFAANLIGLIVILARRDFVWCVASVWINVAIWSTGTKPRPILILGILFMVLHPIALAGVLWWRQQMGRREGRIRLSENDTPEA</sequence>
<name>A0A9P6HR41_9AGAM</name>
<evidence type="ECO:0000256" key="1">
    <source>
        <dbReference type="SAM" id="Phobius"/>
    </source>
</evidence>
<gene>
    <name evidence="2" type="ORF">BJ322DRAFT_1031159</name>
</gene>
<feature type="transmembrane region" description="Helical" evidence="1">
    <location>
        <begin position="100"/>
        <end position="117"/>
    </location>
</feature>
<reference evidence="2" key="1">
    <citation type="journal article" date="2020" name="Nat. Commun.">
        <title>Large-scale genome sequencing of mycorrhizal fungi provides insights into the early evolution of symbiotic traits.</title>
        <authorList>
            <person name="Miyauchi S."/>
            <person name="Kiss E."/>
            <person name="Kuo A."/>
            <person name="Drula E."/>
            <person name="Kohler A."/>
            <person name="Sanchez-Garcia M."/>
            <person name="Morin E."/>
            <person name="Andreopoulos B."/>
            <person name="Barry K.W."/>
            <person name="Bonito G."/>
            <person name="Buee M."/>
            <person name="Carver A."/>
            <person name="Chen C."/>
            <person name="Cichocki N."/>
            <person name="Clum A."/>
            <person name="Culley D."/>
            <person name="Crous P.W."/>
            <person name="Fauchery L."/>
            <person name="Girlanda M."/>
            <person name="Hayes R.D."/>
            <person name="Keri Z."/>
            <person name="LaButti K."/>
            <person name="Lipzen A."/>
            <person name="Lombard V."/>
            <person name="Magnuson J."/>
            <person name="Maillard F."/>
            <person name="Murat C."/>
            <person name="Nolan M."/>
            <person name="Ohm R.A."/>
            <person name="Pangilinan J."/>
            <person name="Pereira M.F."/>
            <person name="Perotto S."/>
            <person name="Peter M."/>
            <person name="Pfister S."/>
            <person name="Riley R."/>
            <person name="Sitrit Y."/>
            <person name="Stielow J.B."/>
            <person name="Szollosi G."/>
            <person name="Zifcakova L."/>
            <person name="Stursova M."/>
            <person name="Spatafora J.W."/>
            <person name="Tedersoo L."/>
            <person name="Vaario L.M."/>
            <person name="Yamada A."/>
            <person name="Yan M."/>
            <person name="Wang P."/>
            <person name="Xu J."/>
            <person name="Bruns T."/>
            <person name="Baldrian P."/>
            <person name="Vilgalys R."/>
            <person name="Dunand C."/>
            <person name="Henrissat B."/>
            <person name="Grigoriev I.V."/>
            <person name="Hibbett D."/>
            <person name="Nagy L.G."/>
            <person name="Martin F.M."/>
        </authorList>
    </citation>
    <scope>NUCLEOTIDE SEQUENCE</scope>
    <source>
        <strain evidence="2">UH-Tt-Lm1</strain>
    </source>
</reference>
<keyword evidence="1" id="KW-0472">Membrane</keyword>
<dbReference type="PANTHER" id="PTHR37992">
    <property type="entry name" value="EXPRESSED PROTEIN"/>
    <property type="match status" value="1"/>
</dbReference>
<dbReference type="AlphaFoldDB" id="A0A9P6HR41"/>
<keyword evidence="1" id="KW-1133">Transmembrane helix</keyword>
<feature type="transmembrane region" description="Helical" evidence="1">
    <location>
        <begin position="250"/>
        <end position="271"/>
    </location>
</feature>
<comment type="caution">
    <text evidence="2">The sequence shown here is derived from an EMBL/GenBank/DDBJ whole genome shotgun (WGS) entry which is preliminary data.</text>
</comment>
<dbReference type="Proteomes" id="UP000736335">
    <property type="component" value="Unassembled WGS sequence"/>
</dbReference>
<evidence type="ECO:0000313" key="3">
    <source>
        <dbReference type="Proteomes" id="UP000736335"/>
    </source>
</evidence>
<dbReference type="EMBL" id="WIUZ02000001">
    <property type="protein sequence ID" value="KAF9792743.1"/>
    <property type="molecule type" value="Genomic_DNA"/>
</dbReference>